<keyword evidence="3" id="KW-1003">Cell membrane</keyword>
<dbReference type="GO" id="GO:0005886">
    <property type="term" value="C:plasma membrane"/>
    <property type="evidence" value="ECO:0007669"/>
    <property type="project" value="UniProtKB-SubCell"/>
</dbReference>
<evidence type="ECO:0000313" key="8">
    <source>
        <dbReference type="EMBL" id="MCO6047342.1"/>
    </source>
</evidence>
<comment type="caution">
    <text evidence="8">The sequence shown here is derived from an EMBL/GenBank/DDBJ whole genome shotgun (WGS) entry which is preliminary data.</text>
</comment>
<dbReference type="PANTHER" id="PTHR30065:SF1">
    <property type="entry name" value="SURFACE PRESENTATION OF ANTIGENS PROTEIN SPAR"/>
    <property type="match status" value="1"/>
</dbReference>
<keyword evidence="8" id="KW-0969">Cilium</keyword>
<reference evidence="8" key="1">
    <citation type="submission" date="2022-06" db="EMBL/GenBank/DDBJ databases">
        <title>Aeoliella straminimaris, a novel planctomycete from sediments.</title>
        <authorList>
            <person name="Vitorino I.R."/>
            <person name="Lage O.M."/>
        </authorList>
    </citation>
    <scope>NUCLEOTIDE SEQUENCE</scope>
    <source>
        <strain evidence="8">ICT_H6.2</strain>
    </source>
</reference>
<evidence type="ECO:0000256" key="4">
    <source>
        <dbReference type="ARBA" id="ARBA00022692"/>
    </source>
</evidence>
<comment type="similarity">
    <text evidence="2">Belongs to the FliR/MopE/SpaR family.</text>
</comment>
<comment type="subcellular location">
    <subcellularLocation>
        <location evidence="1">Cell membrane</location>
        <topology evidence="1">Multi-pass membrane protein</topology>
    </subcellularLocation>
</comment>
<dbReference type="Proteomes" id="UP001155241">
    <property type="component" value="Unassembled WGS sequence"/>
</dbReference>
<accession>A0A9X2FDZ2</accession>
<proteinExistence type="inferred from homology"/>
<evidence type="ECO:0000256" key="7">
    <source>
        <dbReference type="SAM" id="Phobius"/>
    </source>
</evidence>
<keyword evidence="4 7" id="KW-0812">Transmembrane</keyword>
<keyword evidence="8" id="KW-0966">Cell projection</keyword>
<evidence type="ECO:0000256" key="5">
    <source>
        <dbReference type="ARBA" id="ARBA00022989"/>
    </source>
</evidence>
<keyword evidence="8" id="KW-0282">Flagellum</keyword>
<feature type="transmembrane region" description="Helical" evidence="7">
    <location>
        <begin position="187"/>
        <end position="205"/>
    </location>
</feature>
<dbReference type="PANTHER" id="PTHR30065">
    <property type="entry name" value="FLAGELLAR BIOSYNTHETIC PROTEIN FLIR"/>
    <property type="match status" value="1"/>
</dbReference>
<dbReference type="EMBL" id="JAMXLR010000092">
    <property type="protein sequence ID" value="MCO6047342.1"/>
    <property type="molecule type" value="Genomic_DNA"/>
</dbReference>
<feature type="transmembrane region" description="Helical" evidence="7">
    <location>
        <begin position="39"/>
        <end position="60"/>
    </location>
</feature>
<protein>
    <submittedName>
        <fullName evidence="8">Flagellar biosynthetic protein FliR</fullName>
    </submittedName>
</protein>
<evidence type="ECO:0000256" key="6">
    <source>
        <dbReference type="ARBA" id="ARBA00023136"/>
    </source>
</evidence>
<keyword evidence="5 7" id="KW-1133">Transmembrane helix</keyword>
<evidence type="ECO:0000256" key="1">
    <source>
        <dbReference type="ARBA" id="ARBA00004651"/>
    </source>
</evidence>
<evidence type="ECO:0000256" key="3">
    <source>
        <dbReference type="ARBA" id="ARBA00022475"/>
    </source>
</evidence>
<dbReference type="RefSeq" id="WP_252855454.1">
    <property type="nucleotide sequence ID" value="NZ_JAMXLR010000092.1"/>
</dbReference>
<organism evidence="8 9">
    <name type="scientific">Aeoliella straminimaris</name>
    <dbReference type="NCBI Taxonomy" id="2954799"/>
    <lineage>
        <taxon>Bacteria</taxon>
        <taxon>Pseudomonadati</taxon>
        <taxon>Planctomycetota</taxon>
        <taxon>Planctomycetia</taxon>
        <taxon>Pirellulales</taxon>
        <taxon>Lacipirellulaceae</taxon>
        <taxon>Aeoliella</taxon>
    </lineage>
</organism>
<dbReference type="GO" id="GO:0006605">
    <property type="term" value="P:protein targeting"/>
    <property type="evidence" value="ECO:0007669"/>
    <property type="project" value="InterPro"/>
</dbReference>
<feature type="transmembrane region" description="Helical" evidence="7">
    <location>
        <begin position="12"/>
        <end position="32"/>
    </location>
</feature>
<dbReference type="InterPro" id="IPR002010">
    <property type="entry name" value="T3SS_IM_R"/>
</dbReference>
<evidence type="ECO:0000256" key="2">
    <source>
        <dbReference type="ARBA" id="ARBA00009772"/>
    </source>
</evidence>
<dbReference type="PRINTS" id="PR00953">
    <property type="entry name" value="TYPE3IMRPROT"/>
</dbReference>
<name>A0A9X2FDZ2_9BACT</name>
<dbReference type="AlphaFoldDB" id="A0A9X2FDZ2"/>
<gene>
    <name evidence="8" type="ORF">NG895_25860</name>
</gene>
<keyword evidence="6 7" id="KW-0472">Membrane</keyword>
<sequence>MEWLEAMLLTKVAVFALVLARIGALVATAPLFKLETVPITVRGLLAVTLSILVMPLYAHLSYTSPWNLLAFGSLLFNEILIGAMLGLGMQILFAGVQLTGQIIAHMSGMSLAEISSPDFDAGTSVFTQIFHYTTMAVFVAMGGHRMVMAALLDTFEWAPPGRAMLGDSFAQMMVGILQQSFELGIRASAPVLIALFLSTLLLGLITRTLPQINVLAVGFGLNAMITIAALLITIGGAAWLFQEPIVATLEQLQSAVVPVSAEVGG</sequence>
<evidence type="ECO:0000313" key="9">
    <source>
        <dbReference type="Proteomes" id="UP001155241"/>
    </source>
</evidence>
<feature type="transmembrane region" description="Helical" evidence="7">
    <location>
        <begin position="212"/>
        <end position="241"/>
    </location>
</feature>
<dbReference type="Pfam" id="PF01311">
    <property type="entry name" value="Bac_export_1"/>
    <property type="match status" value="1"/>
</dbReference>
<keyword evidence="9" id="KW-1185">Reference proteome</keyword>